<accession>A0A2W7IUV5</accession>
<protein>
    <submittedName>
        <fullName evidence="1">Uncharacterized protein</fullName>
    </submittedName>
</protein>
<evidence type="ECO:0000313" key="2">
    <source>
        <dbReference type="Proteomes" id="UP000249542"/>
    </source>
</evidence>
<proteinExistence type="predicted"/>
<keyword evidence="2" id="KW-1185">Reference proteome</keyword>
<organism evidence="1 2">
    <name type="scientific">Mesonia algae</name>
    <dbReference type="NCBI Taxonomy" id="213248"/>
    <lineage>
        <taxon>Bacteria</taxon>
        <taxon>Pseudomonadati</taxon>
        <taxon>Bacteroidota</taxon>
        <taxon>Flavobacteriia</taxon>
        <taxon>Flavobacteriales</taxon>
        <taxon>Flavobacteriaceae</taxon>
        <taxon>Mesonia</taxon>
    </lineage>
</organism>
<dbReference type="RefSeq" id="WP_111540122.1">
    <property type="nucleotide sequence ID" value="NZ_QKYV01000002.1"/>
</dbReference>
<evidence type="ECO:0000313" key="1">
    <source>
        <dbReference type="EMBL" id="PZW42463.1"/>
    </source>
</evidence>
<reference evidence="1 2" key="1">
    <citation type="submission" date="2018-06" db="EMBL/GenBank/DDBJ databases">
        <title>Genomic Encyclopedia of Archaeal and Bacterial Type Strains, Phase II (KMG-II): from individual species to whole genera.</title>
        <authorList>
            <person name="Goeker M."/>
        </authorList>
    </citation>
    <scope>NUCLEOTIDE SEQUENCE [LARGE SCALE GENOMIC DNA]</scope>
    <source>
        <strain evidence="1 2">DSM 15361</strain>
    </source>
</reference>
<dbReference type="AlphaFoldDB" id="A0A2W7IUV5"/>
<name>A0A2W7IUV5_9FLAO</name>
<gene>
    <name evidence="1" type="ORF">LX95_00775</name>
</gene>
<dbReference type="Proteomes" id="UP000249542">
    <property type="component" value="Unassembled WGS sequence"/>
</dbReference>
<sequence>MKSIFIEDTSRYSLQEKRDENSYYVINISGANLYKKPSLDSEIIENIKVGEKIVANRILKTEQPIHIGVEFQLQGGFIEVKNQVYSGFIHSSDLTRFKPQLEEILDGIIIPDFKGKVKSKTSEKKIETFNNKEYEVEVEITTYENVIHTYTDLNECLENTYLYKDMTLNEVYHQLPVHNPNIDITSKGSVILMPEFIEKKRSKYFFSGIGITRYTTIVENLDGQYLISSLDCP</sequence>
<dbReference type="EMBL" id="QKYV01000002">
    <property type="protein sequence ID" value="PZW42463.1"/>
    <property type="molecule type" value="Genomic_DNA"/>
</dbReference>
<comment type="caution">
    <text evidence="1">The sequence shown here is derived from an EMBL/GenBank/DDBJ whole genome shotgun (WGS) entry which is preliminary data.</text>
</comment>
<dbReference type="Gene3D" id="2.30.30.40">
    <property type="entry name" value="SH3 Domains"/>
    <property type="match status" value="1"/>
</dbReference>